<dbReference type="Proteomes" id="UP001162087">
    <property type="component" value="Chromosome 13"/>
</dbReference>
<dbReference type="SUPFAM" id="SSF54001">
    <property type="entry name" value="Cysteine proteinases"/>
    <property type="match status" value="1"/>
</dbReference>
<evidence type="ECO:0000313" key="1">
    <source>
        <dbReference type="EMBL" id="CAI4048472.1"/>
    </source>
</evidence>
<dbReference type="GO" id="GO:0006508">
    <property type="term" value="P:proteolysis"/>
    <property type="evidence" value="ECO:0007669"/>
    <property type="project" value="UniProtKB-KW"/>
</dbReference>
<gene>
    <name evidence="1" type="primary">SKDI13G2830</name>
    <name evidence="1" type="ORF">SKDI_13G2830</name>
</gene>
<keyword evidence="2" id="KW-1185">Reference proteome</keyword>
<reference evidence="1" key="1">
    <citation type="submission" date="2022-10" db="EMBL/GenBank/DDBJ databases">
        <authorList>
            <person name="Byrne P K."/>
        </authorList>
    </citation>
    <scope>NUCLEOTIDE SEQUENCE</scope>
    <source>
        <strain evidence="1">IFO1802</strain>
    </source>
</reference>
<name>A0AA35J6I1_SACK1</name>
<dbReference type="InterPro" id="IPR038765">
    <property type="entry name" value="Papain-like_cys_pep_sf"/>
</dbReference>
<dbReference type="PANTHER" id="PTHR46143:SF1">
    <property type="entry name" value="CALPAIN-7"/>
    <property type="match status" value="1"/>
</dbReference>
<protein>
    <submittedName>
        <fullName evidence="1">Uncharacterized protein</fullName>
    </submittedName>
</protein>
<organism evidence="1 2">
    <name type="scientific">Saccharomyces kudriavzevii (strain ATCC MYA-4449 / AS 2.2408 / CBS 8840 / NBRC 1802 / NCYC 2889)</name>
    <name type="common">Yeast</name>
    <dbReference type="NCBI Taxonomy" id="226230"/>
    <lineage>
        <taxon>Eukaryota</taxon>
        <taxon>Fungi</taxon>
        <taxon>Dikarya</taxon>
        <taxon>Ascomycota</taxon>
        <taxon>Saccharomycotina</taxon>
        <taxon>Saccharomycetes</taxon>
        <taxon>Saccharomycetales</taxon>
        <taxon>Saccharomycetaceae</taxon>
        <taxon>Saccharomyces</taxon>
    </lineage>
</organism>
<proteinExistence type="predicted"/>
<dbReference type="InterPro" id="IPR051297">
    <property type="entry name" value="PalB/RIM13"/>
</dbReference>
<dbReference type="InterPro" id="IPR001300">
    <property type="entry name" value="Peptidase_C2_calpain_cat"/>
</dbReference>
<dbReference type="PANTHER" id="PTHR46143">
    <property type="entry name" value="CALPAIN-7"/>
    <property type="match status" value="1"/>
</dbReference>
<sequence>MNEWHEFNSVIKSIYCNAKDDSSNTIKNLVNLAIKSDDSTFIKAVLVLKENISKIDKQTRFLWLTSTVNSKFYPPIPISEASPLSWNNNEYCLPGSEELQRRYPDRITLQNEKNYTGGIEQCQDVTDCSIVASLINLRAQNLELPPTKQISSNKYQVNLCFNGSDKRLVTVDISQIPTSVDGEQLSLRSKDITDKVSELALLLVSQGTYSTNGSNISTDTFYLSGFLPEIVQPNDYPFEKLWEFFKSSLCLMGVGSGNRSNDLIKPLVANHDYSIIDINYESRLLKLRDPRNSASNIEITYEQYLSNFKQLYLNWNHEKIFRYSQTLHFRYDAVRYSKFAIIAGKPLFQIVNNSKVTETVWLLLESHLLNEDRERIESISFVNEAPLCIVYPIEAPVDRGGTHTGMQLVKLKLGSEAEKLLYCHSTTNNNFSIHFFSVAKEIYFRKLNNTDGLVANVTFSPLHETDKKTSFDTCNFFQNPTFELEVYSEKDQQIFMDVTCVSTSFRDLVNVQVYYLDDYELVKPIMFDNHYEPGQIVKQEVPILTNSKYLLVCSTYGTPVSSEFQLVTSTRFSSSWRLISRIGLRSINLIYGSYPYQFHTNFHWKKNFNRIKIPIALQTKKYATNKLFVRIVPVESSAHLRIRCNIFELESSLCVYECQEYRSCPPGGIVISNLEITRISTIVLMIEKDVSIFNESTKKGNMDELELYVGSNQKIEIEQYSDYVTQQ</sequence>
<dbReference type="OrthoDB" id="167576at2759"/>
<evidence type="ECO:0000313" key="2">
    <source>
        <dbReference type="Proteomes" id="UP001162087"/>
    </source>
</evidence>
<dbReference type="EMBL" id="OX365908">
    <property type="protein sequence ID" value="CAI4048472.1"/>
    <property type="molecule type" value="Genomic_DNA"/>
</dbReference>
<dbReference type="GO" id="GO:0004198">
    <property type="term" value="F:calcium-dependent cysteine-type endopeptidase activity"/>
    <property type="evidence" value="ECO:0007669"/>
    <property type="project" value="InterPro"/>
</dbReference>
<accession>A0AA35J6I1</accession>
<dbReference type="SMART" id="SM00230">
    <property type="entry name" value="CysPc"/>
    <property type="match status" value="1"/>
</dbReference>